<name>A0A2Z7AZ09_9LAMI</name>
<feature type="region of interest" description="Disordered" evidence="1">
    <location>
        <begin position="65"/>
        <end position="84"/>
    </location>
</feature>
<dbReference type="EMBL" id="KV012812">
    <property type="protein sequence ID" value="KZV24462.1"/>
    <property type="molecule type" value="Genomic_DNA"/>
</dbReference>
<accession>A0A2Z7AZ09</accession>
<evidence type="ECO:0000313" key="3">
    <source>
        <dbReference type="Proteomes" id="UP000250235"/>
    </source>
</evidence>
<reference evidence="2 3" key="1">
    <citation type="journal article" date="2015" name="Proc. Natl. Acad. Sci. U.S.A.">
        <title>The resurrection genome of Boea hygrometrica: A blueprint for survival of dehydration.</title>
        <authorList>
            <person name="Xiao L."/>
            <person name="Yang G."/>
            <person name="Zhang L."/>
            <person name="Yang X."/>
            <person name="Zhao S."/>
            <person name="Ji Z."/>
            <person name="Zhou Q."/>
            <person name="Hu M."/>
            <person name="Wang Y."/>
            <person name="Chen M."/>
            <person name="Xu Y."/>
            <person name="Jin H."/>
            <person name="Xiao X."/>
            <person name="Hu G."/>
            <person name="Bao F."/>
            <person name="Hu Y."/>
            <person name="Wan P."/>
            <person name="Li L."/>
            <person name="Deng X."/>
            <person name="Kuang T."/>
            <person name="Xiang C."/>
            <person name="Zhu J.K."/>
            <person name="Oliver M.J."/>
            <person name="He Y."/>
        </authorList>
    </citation>
    <scope>NUCLEOTIDE SEQUENCE [LARGE SCALE GENOMIC DNA]</scope>
    <source>
        <strain evidence="3">cv. XS01</strain>
    </source>
</reference>
<evidence type="ECO:0000313" key="2">
    <source>
        <dbReference type="EMBL" id="KZV24462.1"/>
    </source>
</evidence>
<evidence type="ECO:0000256" key="1">
    <source>
        <dbReference type="SAM" id="MobiDB-lite"/>
    </source>
</evidence>
<proteinExistence type="predicted"/>
<keyword evidence="3" id="KW-1185">Reference proteome</keyword>
<sequence length="217" mass="24162">MCILKTSLKESTQLATKSCLGWYQLRAAALLADHAIWFVITQAAIAHVLKRKDPLEDLITTASAAPQSDSPQAARTPSHQCTPARRLTQPATKLRLGWYQLRAAALRADRTIWFAITQAAISHVLERCYVMQKAVNDKHICLWKFGAKSLTSPLLSRRKDPLEDLITTASVATRFDNPQAARTPSHQCTPARRLASAYTWALNQFTHKLPSSVKTCD</sequence>
<feature type="compositionally biased region" description="Low complexity" evidence="1">
    <location>
        <begin position="65"/>
        <end position="74"/>
    </location>
</feature>
<gene>
    <name evidence="2" type="ORF">F511_20721</name>
</gene>
<organism evidence="2 3">
    <name type="scientific">Dorcoceras hygrometricum</name>
    <dbReference type="NCBI Taxonomy" id="472368"/>
    <lineage>
        <taxon>Eukaryota</taxon>
        <taxon>Viridiplantae</taxon>
        <taxon>Streptophyta</taxon>
        <taxon>Embryophyta</taxon>
        <taxon>Tracheophyta</taxon>
        <taxon>Spermatophyta</taxon>
        <taxon>Magnoliopsida</taxon>
        <taxon>eudicotyledons</taxon>
        <taxon>Gunneridae</taxon>
        <taxon>Pentapetalae</taxon>
        <taxon>asterids</taxon>
        <taxon>lamiids</taxon>
        <taxon>Lamiales</taxon>
        <taxon>Gesneriaceae</taxon>
        <taxon>Didymocarpoideae</taxon>
        <taxon>Trichosporeae</taxon>
        <taxon>Loxocarpinae</taxon>
        <taxon>Dorcoceras</taxon>
    </lineage>
</organism>
<dbReference type="Proteomes" id="UP000250235">
    <property type="component" value="Unassembled WGS sequence"/>
</dbReference>
<dbReference type="AlphaFoldDB" id="A0A2Z7AZ09"/>
<protein>
    <submittedName>
        <fullName evidence="2">Uncharacterized protein</fullName>
    </submittedName>
</protein>